<dbReference type="PANTHER" id="PTHR42820:SF21">
    <property type="entry name" value="SHORT-CHAIN DEHYDROGENASE REDUCTASE 3B-LIKE"/>
    <property type="match status" value="1"/>
</dbReference>
<accession>A0A068V4S0</accession>
<feature type="transmembrane region" description="Helical" evidence="3">
    <location>
        <begin position="16"/>
        <end position="32"/>
    </location>
</feature>
<dbReference type="OrthoDB" id="294295at2759"/>
<protein>
    <submittedName>
        <fullName evidence="4">Uncharacterized protein</fullName>
    </submittedName>
</protein>
<dbReference type="EMBL" id="HG739176">
    <property type="protein sequence ID" value="CDP14868.1"/>
    <property type="molecule type" value="Genomic_DNA"/>
</dbReference>
<evidence type="ECO:0000256" key="1">
    <source>
        <dbReference type="ARBA" id="ARBA00006484"/>
    </source>
</evidence>
<evidence type="ECO:0000313" key="4">
    <source>
        <dbReference type="EMBL" id="CDP14868.1"/>
    </source>
</evidence>
<dbReference type="PRINTS" id="PR00081">
    <property type="entry name" value="GDHRDH"/>
</dbReference>
<keyword evidence="2" id="KW-0520">NAD</keyword>
<keyword evidence="3" id="KW-0812">Transmembrane</keyword>
<dbReference type="SUPFAM" id="SSF51735">
    <property type="entry name" value="NAD(P)-binding Rossmann-fold domains"/>
    <property type="match status" value="1"/>
</dbReference>
<evidence type="ECO:0000256" key="2">
    <source>
        <dbReference type="ARBA" id="ARBA00023027"/>
    </source>
</evidence>
<dbReference type="PANTHER" id="PTHR42820">
    <property type="entry name" value="SHORT-CHAIN DEHYDROGENASE REDUCTASE"/>
    <property type="match status" value="1"/>
</dbReference>
<dbReference type="Pfam" id="PF00106">
    <property type="entry name" value="adh_short"/>
    <property type="match status" value="1"/>
</dbReference>
<dbReference type="Proteomes" id="UP000295252">
    <property type="component" value="Chromosome VI"/>
</dbReference>
<dbReference type="STRING" id="49390.A0A068V4S0"/>
<dbReference type="Pfam" id="PF13561">
    <property type="entry name" value="adh_short_C2"/>
    <property type="match status" value="1"/>
</dbReference>
<keyword evidence="3" id="KW-0472">Membrane</keyword>
<dbReference type="PhylomeDB" id="A0A068V4S0"/>
<comment type="similarity">
    <text evidence="1">Belongs to the short-chain dehydrogenases/reductases (SDR) family.</text>
</comment>
<organism evidence="4 5">
    <name type="scientific">Coffea canephora</name>
    <name type="common">Robusta coffee</name>
    <dbReference type="NCBI Taxonomy" id="49390"/>
    <lineage>
        <taxon>Eukaryota</taxon>
        <taxon>Viridiplantae</taxon>
        <taxon>Streptophyta</taxon>
        <taxon>Embryophyta</taxon>
        <taxon>Tracheophyta</taxon>
        <taxon>Spermatophyta</taxon>
        <taxon>Magnoliopsida</taxon>
        <taxon>eudicotyledons</taxon>
        <taxon>Gunneridae</taxon>
        <taxon>Pentapetalae</taxon>
        <taxon>asterids</taxon>
        <taxon>lamiids</taxon>
        <taxon>Gentianales</taxon>
        <taxon>Rubiaceae</taxon>
        <taxon>Ixoroideae</taxon>
        <taxon>Gardenieae complex</taxon>
        <taxon>Bertiereae - Coffeeae clade</taxon>
        <taxon>Coffeeae</taxon>
        <taxon>Coffea</taxon>
    </lineage>
</organism>
<dbReference type="OMA" id="MMATNDD"/>
<reference evidence="5" key="1">
    <citation type="journal article" date="2014" name="Science">
        <title>The coffee genome provides insight into the convergent evolution of caffeine biosynthesis.</title>
        <authorList>
            <person name="Denoeud F."/>
            <person name="Carretero-Paulet L."/>
            <person name="Dereeper A."/>
            <person name="Droc G."/>
            <person name="Guyot R."/>
            <person name="Pietrella M."/>
            <person name="Zheng C."/>
            <person name="Alberti A."/>
            <person name="Anthony F."/>
            <person name="Aprea G."/>
            <person name="Aury J.M."/>
            <person name="Bento P."/>
            <person name="Bernard M."/>
            <person name="Bocs S."/>
            <person name="Campa C."/>
            <person name="Cenci A."/>
            <person name="Combes M.C."/>
            <person name="Crouzillat D."/>
            <person name="Da Silva C."/>
            <person name="Daddiego L."/>
            <person name="De Bellis F."/>
            <person name="Dussert S."/>
            <person name="Garsmeur O."/>
            <person name="Gayraud T."/>
            <person name="Guignon V."/>
            <person name="Jahn K."/>
            <person name="Jamilloux V."/>
            <person name="Joet T."/>
            <person name="Labadie K."/>
            <person name="Lan T."/>
            <person name="Leclercq J."/>
            <person name="Lepelley M."/>
            <person name="Leroy T."/>
            <person name="Li L.T."/>
            <person name="Librado P."/>
            <person name="Lopez L."/>
            <person name="Munoz A."/>
            <person name="Noel B."/>
            <person name="Pallavicini A."/>
            <person name="Perrotta G."/>
            <person name="Poncet V."/>
            <person name="Pot D."/>
            <person name="Priyono X."/>
            <person name="Rigoreau M."/>
            <person name="Rouard M."/>
            <person name="Rozas J."/>
            <person name="Tranchant-Dubreuil C."/>
            <person name="VanBuren R."/>
            <person name="Zhang Q."/>
            <person name="Andrade A.C."/>
            <person name="Argout X."/>
            <person name="Bertrand B."/>
            <person name="de Kochko A."/>
            <person name="Graziosi G."/>
            <person name="Henry R.J."/>
            <person name="Jayarama X."/>
            <person name="Ming R."/>
            <person name="Nagai C."/>
            <person name="Rounsley S."/>
            <person name="Sankoff D."/>
            <person name="Giuliano G."/>
            <person name="Albert V.A."/>
            <person name="Wincker P."/>
            <person name="Lashermes P."/>
        </authorList>
    </citation>
    <scope>NUCLEOTIDE SEQUENCE [LARGE SCALE GENOMIC DNA]</scope>
    <source>
        <strain evidence="5">cv. DH200-94</strain>
    </source>
</reference>
<dbReference type="Gene3D" id="3.40.50.720">
    <property type="entry name" value="NAD(P)-binding Rossmann-like Domain"/>
    <property type="match status" value="2"/>
</dbReference>
<name>A0A068V4S0_COFCA</name>
<dbReference type="AlphaFoldDB" id="A0A068V4S0"/>
<sequence>MIPVELSITMKHNFPHLHWIFLKLVAFIFILVKRMTVAYHGCDCKNQRYILPHNNMSTPTLQLKKLEGKVAIITGGASGIGEATALLFSTHGARVVIADVQDEKGQKVVESIGSNTCSYVHCDVADEQQVLAMVEWTLKTHGQLDIMFANAGIVSQSDQTVLDLDFSQLHHLFAINHAVLGLMRCAGKQLGEHGIRVNSVSPSAAVTPMVWNQFKITAEEAEEVCQLSSLKGKALKANNVADAVLFLASDDSSCITGQDLLVDGGSR</sequence>
<dbReference type="InterPro" id="IPR002347">
    <property type="entry name" value="SDR_fam"/>
</dbReference>
<evidence type="ECO:0000313" key="5">
    <source>
        <dbReference type="Proteomes" id="UP000295252"/>
    </source>
</evidence>
<dbReference type="InParanoid" id="A0A068V4S0"/>
<gene>
    <name evidence="4" type="ORF">GSCOC_T00042341001</name>
</gene>
<keyword evidence="3" id="KW-1133">Transmembrane helix</keyword>
<keyword evidence="5" id="KW-1185">Reference proteome</keyword>
<dbReference type="Gramene" id="CDP14868">
    <property type="protein sequence ID" value="CDP14868"/>
    <property type="gene ID" value="GSCOC_T00042341001"/>
</dbReference>
<dbReference type="InterPro" id="IPR036291">
    <property type="entry name" value="NAD(P)-bd_dom_sf"/>
</dbReference>
<evidence type="ECO:0000256" key="3">
    <source>
        <dbReference type="SAM" id="Phobius"/>
    </source>
</evidence>
<proteinExistence type="inferred from homology"/>